<name>V5FQ34_BYSSN</name>
<reference evidence="4" key="1">
    <citation type="journal article" date="2014" name="Genome Announc.">
        <title>Draft genome sequence of the formaldehyde-resistant fungus Byssochlamys spectabilis No. 5 (anamorph Paecilomyces variotii No. 5) (NBRC109023).</title>
        <authorList>
            <person name="Oka T."/>
            <person name="Ekino K."/>
            <person name="Fukuda K."/>
            <person name="Nomura Y."/>
        </authorList>
    </citation>
    <scope>NUCLEOTIDE SEQUENCE [LARGE SCALE GENOMIC DNA]</scope>
    <source>
        <strain evidence="4">No. 5 / NBRC 109023</strain>
    </source>
</reference>
<protein>
    <submittedName>
        <fullName evidence="3">Uncharacterized protein</fullName>
    </submittedName>
</protein>
<feature type="region of interest" description="Disordered" evidence="2">
    <location>
        <begin position="516"/>
        <end position="562"/>
    </location>
</feature>
<dbReference type="InParanoid" id="V5FQ34"/>
<dbReference type="HOGENOM" id="CLU_032648_0_0_1"/>
<feature type="region of interest" description="Disordered" evidence="2">
    <location>
        <begin position="1"/>
        <end position="103"/>
    </location>
</feature>
<dbReference type="Proteomes" id="UP000018001">
    <property type="component" value="Unassembled WGS sequence"/>
</dbReference>
<feature type="compositionally biased region" description="Polar residues" evidence="2">
    <location>
        <begin position="1"/>
        <end position="12"/>
    </location>
</feature>
<feature type="coiled-coil region" evidence="1">
    <location>
        <begin position="460"/>
        <end position="487"/>
    </location>
</feature>
<dbReference type="OrthoDB" id="5428925at2759"/>
<feature type="region of interest" description="Disordered" evidence="2">
    <location>
        <begin position="370"/>
        <end position="411"/>
    </location>
</feature>
<proteinExistence type="predicted"/>
<evidence type="ECO:0000256" key="1">
    <source>
        <dbReference type="SAM" id="Coils"/>
    </source>
</evidence>
<sequence length="562" mass="61186">MALRSPTTSHSVVRNHPSIASRRGDIKISDPIPIPREGPDGLGPQSLKRPSISNLRQIRQSQTSVASNSRRQTQGPTMPYHNQQQSISSSISRDSNLQRRRGSALKTVMRKIFGKKRGSDTNGFDTHFTELHIGRNGSTSPDPGPEGVAFATVPESFRAERSASLSNGPGHLPNGTGSGDGTFTESTGPMGKQPRRRATLPSLILSDEDAREVVSTFTRSDGANGGTEQPSEARRILDDLRRKQNLDEKRRSRSATALRELARAHQMSPVQWRQGNDERKSWRTSLLGTDVPQVITSRPQTASAVVEEREVAPSEADETEPDTEAESAHYNFGNLLEAMPNDDSITLDQRVITLEVKLLDLELAIAKLQGKDKSRKKPSKPVRKGSCPAGQLSMSYNSGVSDGSGGSSTCGVCDGRPASTNTLRPSMQPRGPIWHAPSTTSLADMNGITVEQYSALITLIRREQTARRTLETQVSQLQDDIRHLQRVAVGSLTSGTAYPIPSPNAQEVLRFRRAMGPSRSATPAGEDHYDSVSENSDPYAGSDPYMKSNLDIGQRPPATEMI</sequence>
<keyword evidence="4" id="KW-1185">Reference proteome</keyword>
<organism evidence="3 4">
    <name type="scientific">Byssochlamys spectabilis (strain No. 5 / NBRC 109023)</name>
    <name type="common">Paecilomyces variotii</name>
    <dbReference type="NCBI Taxonomy" id="1356009"/>
    <lineage>
        <taxon>Eukaryota</taxon>
        <taxon>Fungi</taxon>
        <taxon>Dikarya</taxon>
        <taxon>Ascomycota</taxon>
        <taxon>Pezizomycotina</taxon>
        <taxon>Eurotiomycetes</taxon>
        <taxon>Eurotiomycetidae</taxon>
        <taxon>Eurotiales</taxon>
        <taxon>Thermoascaceae</taxon>
        <taxon>Paecilomyces</taxon>
    </lineage>
</organism>
<feature type="compositionally biased region" description="Low complexity" evidence="2">
    <location>
        <begin position="83"/>
        <end position="92"/>
    </location>
</feature>
<feature type="region of interest" description="Disordered" evidence="2">
    <location>
        <begin position="116"/>
        <end position="205"/>
    </location>
</feature>
<dbReference type="eggNOG" id="ENOG502T2EZ">
    <property type="taxonomic scope" value="Eukaryota"/>
</dbReference>
<feature type="compositionally biased region" description="Basic residues" evidence="2">
    <location>
        <begin position="373"/>
        <end position="383"/>
    </location>
</feature>
<keyword evidence="1" id="KW-0175">Coiled coil</keyword>
<dbReference type="AlphaFoldDB" id="V5FQ34"/>
<accession>V5FQ34</accession>
<dbReference type="EMBL" id="BAUL01000380">
    <property type="protein sequence ID" value="GAE00185.1"/>
    <property type="molecule type" value="Genomic_DNA"/>
</dbReference>
<evidence type="ECO:0000313" key="4">
    <source>
        <dbReference type="Proteomes" id="UP000018001"/>
    </source>
</evidence>
<feature type="compositionally biased region" description="Polar residues" evidence="2">
    <location>
        <begin position="51"/>
        <end position="82"/>
    </location>
</feature>
<gene>
    <name evidence="3" type="ORF">PVAR5_8922</name>
</gene>
<comment type="caution">
    <text evidence="3">The sequence shown here is derived from an EMBL/GenBank/DDBJ whole genome shotgun (WGS) entry which is preliminary data.</text>
</comment>
<evidence type="ECO:0000256" key="2">
    <source>
        <dbReference type="SAM" id="MobiDB-lite"/>
    </source>
</evidence>
<evidence type="ECO:0000313" key="3">
    <source>
        <dbReference type="EMBL" id="GAE00185.1"/>
    </source>
</evidence>